<evidence type="ECO:0000313" key="2">
    <source>
        <dbReference type="Proteomes" id="UP000807469"/>
    </source>
</evidence>
<protein>
    <recommendedName>
        <fullName evidence="3">F-box domain-containing protein</fullName>
    </recommendedName>
</protein>
<dbReference type="EMBL" id="MU155269">
    <property type="protein sequence ID" value="KAF9477178.1"/>
    <property type="molecule type" value="Genomic_DNA"/>
</dbReference>
<sequence length="483" mass="54869">MTDLRIRFDEDCCHLRAKSHPCVPCNEATCFNEEILQVERGSLALEARRVTISTRMNDVHDPLVSVLPVEIISNIFEEFVADGMEESFDYPVSMDIEKTPLVLGAVCRSWRAIAWASPRLWNAISVNLYNGNPGLADIVSEWLARSKELPLFVHVYSQRWRSKYMIGPILYPPRGYEPDATALRNAINAHSERWASLDLQVPKQYMLLFNDTAKPRSLKDLTLSIDFGEVVDPGKITFAEDSPVERLSIKHMRTSKISIDWASLVYFQAEELTAEACYHLLSCAPMLQHCKVENMQNTTAPFEGKILRHGCLTHLESSSSHIGEVIAHLESPALTCLEVNGVFGPDITILVDFLVRASGSGGRRDIQVKISDRMPEYSQEVLVALRDMRGLEVMGSAITFRCVELYCIHLLLSLPHNISYQLLYFMVFSAALVNSLHQIFRLQRATLLEQFRLFYPSFYRRIVFCSCAVLWLKPSQKHPKIGQ</sequence>
<organism evidence="1 2">
    <name type="scientific">Pholiota conissans</name>
    <dbReference type="NCBI Taxonomy" id="109636"/>
    <lineage>
        <taxon>Eukaryota</taxon>
        <taxon>Fungi</taxon>
        <taxon>Dikarya</taxon>
        <taxon>Basidiomycota</taxon>
        <taxon>Agaricomycotina</taxon>
        <taxon>Agaricomycetes</taxon>
        <taxon>Agaricomycetidae</taxon>
        <taxon>Agaricales</taxon>
        <taxon>Agaricineae</taxon>
        <taxon>Strophariaceae</taxon>
        <taxon>Pholiota</taxon>
    </lineage>
</organism>
<dbReference type="OrthoDB" id="2269034at2759"/>
<keyword evidence="2" id="KW-1185">Reference proteome</keyword>
<dbReference type="AlphaFoldDB" id="A0A9P5YY25"/>
<name>A0A9P5YY25_9AGAR</name>
<gene>
    <name evidence="1" type="ORF">BDN70DRAFT_881467</name>
</gene>
<comment type="caution">
    <text evidence="1">The sequence shown here is derived from an EMBL/GenBank/DDBJ whole genome shotgun (WGS) entry which is preliminary data.</text>
</comment>
<evidence type="ECO:0000313" key="1">
    <source>
        <dbReference type="EMBL" id="KAF9477178.1"/>
    </source>
</evidence>
<evidence type="ECO:0008006" key="3">
    <source>
        <dbReference type="Google" id="ProtNLM"/>
    </source>
</evidence>
<accession>A0A9P5YY25</accession>
<reference evidence="1" key="1">
    <citation type="submission" date="2020-11" db="EMBL/GenBank/DDBJ databases">
        <authorList>
            <consortium name="DOE Joint Genome Institute"/>
            <person name="Ahrendt S."/>
            <person name="Riley R."/>
            <person name="Andreopoulos W."/>
            <person name="Labutti K."/>
            <person name="Pangilinan J."/>
            <person name="Ruiz-Duenas F.J."/>
            <person name="Barrasa J.M."/>
            <person name="Sanchez-Garcia M."/>
            <person name="Camarero S."/>
            <person name="Miyauchi S."/>
            <person name="Serrano A."/>
            <person name="Linde D."/>
            <person name="Babiker R."/>
            <person name="Drula E."/>
            <person name="Ayuso-Fernandez I."/>
            <person name="Pacheco R."/>
            <person name="Padilla G."/>
            <person name="Ferreira P."/>
            <person name="Barriuso J."/>
            <person name="Kellner H."/>
            <person name="Castanera R."/>
            <person name="Alfaro M."/>
            <person name="Ramirez L."/>
            <person name="Pisabarro A.G."/>
            <person name="Kuo A."/>
            <person name="Tritt A."/>
            <person name="Lipzen A."/>
            <person name="He G."/>
            <person name="Yan M."/>
            <person name="Ng V."/>
            <person name="Cullen D."/>
            <person name="Martin F."/>
            <person name="Rosso M.-N."/>
            <person name="Henrissat B."/>
            <person name="Hibbett D."/>
            <person name="Martinez A.T."/>
            <person name="Grigoriev I.V."/>
        </authorList>
    </citation>
    <scope>NUCLEOTIDE SEQUENCE</scope>
    <source>
        <strain evidence="1">CIRM-BRFM 674</strain>
    </source>
</reference>
<proteinExistence type="predicted"/>
<dbReference type="Proteomes" id="UP000807469">
    <property type="component" value="Unassembled WGS sequence"/>
</dbReference>